<dbReference type="InParanoid" id="A0A3Q7N140"/>
<sequence>MLACARQKNGCLKMLMLMPGTCEYVTLHDQGDFAEKVKAFLADPSAFVATAPVAAAPTSAPAAAVAPAKVEAKEESDEDMGFGLFD</sequence>
<dbReference type="RefSeq" id="XP_025713495.1">
    <property type="nucleotide sequence ID" value="XM_025857710.1"/>
</dbReference>
<dbReference type="Proteomes" id="UP000286641">
    <property type="component" value="Unplaced"/>
</dbReference>
<protein>
    <submittedName>
        <fullName evidence="2">60S acidic ribosomal protein P0-like</fullName>
    </submittedName>
</protein>
<gene>
    <name evidence="2" type="primary">LOC112812766</name>
</gene>
<name>A0A3Q7N140_CALUR</name>
<evidence type="ECO:0000313" key="2">
    <source>
        <dbReference type="RefSeq" id="XP_025713495.1"/>
    </source>
</evidence>
<dbReference type="AlphaFoldDB" id="A0A3Q7N140"/>
<accession>A0A3Q7N140</accession>
<reference evidence="2" key="2">
    <citation type="submission" date="2025-08" db="UniProtKB">
        <authorList>
            <consortium name="RefSeq"/>
        </authorList>
    </citation>
    <scope>IDENTIFICATION</scope>
    <source>
        <tissue evidence="2">Blood</tissue>
    </source>
</reference>
<organism evidence="1 2">
    <name type="scientific">Callorhinus ursinus</name>
    <name type="common">Northern fur seal</name>
    <dbReference type="NCBI Taxonomy" id="34884"/>
    <lineage>
        <taxon>Eukaryota</taxon>
        <taxon>Metazoa</taxon>
        <taxon>Chordata</taxon>
        <taxon>Craniata</taxon>
        <taxon>Vertebrata</taxon>
        <taxon>Euteleostomi</taxon>
        <taxon>Mammalia</taxon>
        <taxon>Eutheria</taxon>
        <taxon>Laurasiatheria</taxon>
        <taxon>Carnivora</taxon>
        <taxon>Caniformia</taxon>
        <taxon>Pinnipedia</taxon>
        <taxon>Otariidae</taxon>
        <taxon>Callorhinus</taxon>
    </lineage>
</organism>
<evidence type="ECO:0000313" key="1">
    <source>
        <dbReference type="Proteomes" id="UP000286641"/>
    </source>
</evidence>
<keyword evidence="1" id="KW-1185">Reference proteome</keyword>
<dbReference type="Pfam" id="PF00428">
    <property type="entry name" value="Ribosomal_60s"/>
    <property type="match status" value="1"/>
</dbReference>
<reference key="1">
    <citation type="submission" date="2019-01" db="UniProtKB">
        <authorList>
            <consortium name="RefSeq"/>
        </authorList>
    </citation>
    <scope>IDENTIFICATION</scope>
</reference>
<proteinExistence type="predicted"/>